<feature type="region of interest" description="Disordered" evidence="1">
    <location>
        <begin position="231"/>
        <end position="272"/>
    </location>
</feature>
<name>A0A6H5J8A2_9HYME</name>
<evidence type="ECO:0000313" key="2">
    <source>
        <dbReference type="EMBL" id="CAB0044409.1"/>
    </source>
</evidence>
<organism evidence="2 3">
    <name type="scientific">Trichogramma brassicae</name>
    <dbReference type="NCBI Taxonomy" id="86971"/>
    <lineage>
        <taxon>Eukaryota</taxon>
        <taxon>Metazoa</taxon>
        <taxon>Ecdysozoa</taxon>
        <taxon>Arthropoda</taxon>
        <taxon>Hexapoda</taxon>
        <taxon>Insecta</taxon>
        <taxon>Pterygota</taxon>
        <taxon>Neoptera</taxon>
        <taxon>Endopterygota</taxon>
        <taxon>Hymenoptera</taxon>
        <taxon>Apocrita</taxon>
        <taxon>Proctotrupomorpha</taxon>
        <taxon>Chalcidoidea</taxon>
        <taxon>Trichogrammatidae</taxon>
        <taxon>Trichogramma</taxon>
    </lineage>
</organism>
<accession>A0A6H5J8A2</accession>
<dbReference type="EMBL" id="CADCXV010001449">
    <property type="protein sequence ID" value="CAB0044409.1"/>
    <property type="molecule type" value="Genomic_DNA"/>
</dbReference>
<feature type="compositionally biased region" description="Basic and acidic residues" evidence="1">
    <location>
        <begin position="233"/>
        <end position="250"/>
    </location>
</feature>
<evidence type="ECO:0000313" key="3">
    <source>
        <dbReference type="Proteomes" id="UP000479190"/>
    </source>
</evidence>
<dbReference type="Proteomes" id="UP000479190">
    <property type="component" value="Unassembled WGS sequence"/>
</dbReference>
<proteinExistence type="predicted"/>
<sequence length="272" mass="30182">MAYVCACPCPCLGTGSCELHLRRVIVISESSASINTLIAKWPLSYPYTNSFNSVGASDNKKKRARRRAVERVESKSVVGPPLACSGYLFAHMHAHTYMLYMLMYNTRRRSSVLPLGGISNAEGARARGYIVALDGTRARSIDIDEISWARRLLFISWAKKLQYSTISIRSTVIEISLRTDLGSRGAPASVPTEESCNAENGVIGSWLHETRLAIRRTRSPRRGLTRLAIDGAQHSHDEVRSENHTHKRAPDAGAKAQQERMMAPEARTTLTR</sequence>
<reference evidence="2 3" key="1">
    <citation type="submission" date="2020-02" db="EMBL/GenBank/DDBJ databases">
        <authorList>
            <person name="Ferguson B K."/>
        </authorList>
    </citation>
    <scope>NUCLEOTIDE SEQUENCE [LARGE SCALE GENOMIC DNA]</scope>
</reference>
<evidence type="ECO:0000256" key="1">
    <source>
        <dbReference type="SAM" id="MobiDB-lite"/>
    </source>
</evidence>
<dbReference type="AlphaFoldDB" id="A0A6H5J8A2"/>
<protein>
    <submittedName>
        <fullName evidence="2">Uncharacterized protein</fullName>
    </submittedName>
</protein>
<keyword evidence="3" id="KW-1185">Reference proteome</keyword>
<gene>
    <name evidence="2" type="ORF">TBRA_LOCUS15997</name>
</gene>